<gene>
    <name evidence="2" type="ORF">FXN63_06990</name>
</gene>
<evidence type="ECO:0000313" key="2">
    <source>
        <dbReference type="EMBL" id="QEI05613.1"/>
    </source>
</evidence>
<dbReference type="RefSeq" id="WP_148813988.1">
    <property type="nucleotide sequence ID" value="NZ_CP043046.1"/>
</dbReference>
<sequence length="210" mass="23334">MPTLPSCSESEDTVIARTRSWLETAVIGLNLCPFAKAVHVREQIGYRVSRATGTTELADELRNALRELAAADAAKLDTVLLIHPHVLGDFTDYNAFLAQADRIVRKLRLEGELQVASFHPDYQFADTDANDVDNATNRSPYPMLHLLRESSIQRAVASYPDPERIYARNIASLRKLGWTGWQTLADKWGPASKLASEPASARDARSENTE</sequence>
<proteinExistence type="predicted"/>
<evidence type="ECO:0000256" key="1">
    <source>
        <dbReference type="SAM" id="MobiDB-lite"/>
    </source>
</evidence>
<dbReference type="InterPro" id="IPR009858">
    <property type="entry name" value="DUF1415"/>
</dbReference>
<dbReference type="KEGG" id="pacr:FXN63_06990"/>
<dbReference type="Pfam" id="PF07209">
    <property type="entry name" value="DUF1415"/>
    <property type="match status" value="1"/>
</dbReference>
<reference evidence="2 3" key="1">
    <citation type="submission" date="2019-08" db="EMBL/GenBank/DDBJ databases">
        <title>Amphibian skin-associated Pigmentiphaga: genome sequence and occurrence across geography and hosts.</title>
        <authorList>
            <person name="Bletz M.C."/>
            <person name="Bunk B."/>
            <person name="Sproeer C."/>
            <person name="Biwer P."/>
            <person name="Reiter S."/>
            <person name="Rabemananjara F.C.E."/>
            <person name="Schulz S."/>
            <person name="Overmann J."/>
            <person name="Vences M."/>
        </authorList>
    </citation>
    <scope>NUCLEOTIDE SEQUENCE [LARGE SCALE GENOMIC DNA]</scope>
    <source>
        <strain evidence="2 3">Mada1488</strain>
    </source>
</reference>
<feature type="region of interest" description="Disordered" evidence="1">
    <location>
        <begin position="190"/>
        <end position="210"/>
    </location>
</feature>
<keyword evidence="3" id="KW-1185">Reference proteome</keyword>
<evidence type="ECO:0000313" key="3">
    <source>
        <dbReference type="Proteomes" id="UP000325161"/>
    </source>
</evidence>
<dbReference type="OrthoDB" id="277390at2"/>
<organism evidence="2 3">
    <name type="scientific">Pigmentiphaga aceris</name>
    <dbReference type="NCBI Taxonomy" id="1940612"/>
    <lineage>
        <taxon>Bacteria</taxon>
        <taxon>Pseudomonadati</taxon>
        <taxon>Pseudomonadota</taxon>
        <taxon>Betaproteobacteria</taxon>
        <taxon>Burkholderiales</taxon>
        <taxon>Alcaligenaceae</taxon>
        <taxon>Pigmentiphaga</taxon>
    </lineage>
</organism>
<dbReference type="EMBL" id="CP043046">
    <property type="protein sequence ID" value="QEI05613.1"/>
    <property type="molecule type" value="Genomic_DNA"/>
</dbReference>
<name>A0A5C0AW61_9BURK</name>
<accession>A0A5C0AW61</accession>
<protein>
    <submittedName>
        <fullName evidence="2">DUF1415 domain-containing protein</fullName>
    </submittedName>
</protein>
<feature type="compositionally biased region" description="Basic and acidic residues" evidence="1">
    <location>
        <begin position="200"/>
        <end position="210"/>
    </location>
</feature>
<dbReference type="AlphaFoldDB" id="A0A5C0AW61"/>
<dbReference type="Proteomes" id="UP000325161">
    <property type="component" value="Chromosome"/>
</dbReference>